<protein>
    <submittedName>
        <fullName evidence="1">Uncharacterized protein</fullName>
    </submittedName>
</protein>
<dbReference type="Proteomes" id="UP001168821">
    <property type="component" value="Unassembled WGS sequence"/>
</dbReference>
<sequence length="118" mass="13688">MQRQRHQSAIRVWRSNYINLILEHRKIPKGGLVARVEFETPGHRCSHTHDGDSIYRKHCRTASLHYEHAGRAGRYGPKVALGSRLWTNANSVTSSRPPLTFIQGLHPLCKWRERQLNK</sequence>
<dbReference type="EMBL" id="JALNTZ010000005">
    <property type="protein sequence ID" value="KAJ3651918.1"/>
    <property type="molecule type" value="Genomic_DNA"/>
</dbReference>
<name>A0AA38IAI6_9CUCU</name>
<evidence type="ECO:0000313" key="2">
    <source>
        <dbReference type="Proteomes" id="UP001168821"/>
    </source>
</evidence>
<dbReference type="AlphaFoldDB" id="A0AA38IAI6"/>
<proteinExistence type="predicted"/>
<comment type="caution">
    <text evidence="1">The sequence shown here is derived from an EMBL/GenBank/DDBJ whole genome shotgun (WGS) entry which is preliminary data.</text>
</comment>
<gene>
    <name evidence="1" type="ORF">Zmor_017922</name>
</gene>
<reference evidence="1" key="1">
    <citation type="journal article" date="2023" name="G3 (Bethesda)">
        <title>Whole genome assemblies of Zophobas morio and Tenebrio molitor.</title>
        <authorList>
            <person name="Kaur S."/>
            <person name="Stinson S.A."/>
            <person name="diCenzo G.C."/>
        </authorList>
    </citation>
    <scope>NUCLEOTIDE SEQUENCE</scope>
    <source>
        <strain evidence="1">QUZm001</strain>
    </source>
</reference>
<keyword evidence="2" id="KW-1185">Reference proteome</keyword>
<organism evidence="1 2">
    <name type="scientific">Zophobas morio</name>
    <dbReference type="NCBI Taxonomy" id="2755281"/>
    <lineage>
        <taxon>Eukaryota</taxon>
        <taxon>Metazoa</taxon>
        <taxon>Ecdysozoa</taxon>
        <taxon>Arthropoda</taxon>
        <taxon>Hexapoda</taxon>
        <taxon>Insecta</taxon>
        <taxon>Pterygota</taxon>
        <taxon>Neoptera</taxon>
        <taxon>Endopterygota</taxon>
        <taxon>Coleoptera</taxon>
        <taxon>Polyphaga</taxon>
        <taxon>Cucujiformia</taxon>
        <taxon>Tenebrionidae</taxon>
        <taxon>Zophobas</taxon>
    </lineage>
</organism>
<accession>A0AA38IAI6</accession>
<evidence type="ECO:0000313" key="1">
    <source>
        <dbReference type="EMBL" id="KAJ3651918.1"/>
    </source>
</evidence>